<keyword evidence="5" id="KW-0479">Metal-binding</keyword>
<proteinExistence type="inferred from homology"/>
<dbReference type="Gene3D" id="3.30.470.20">
    <property type="entry name" value="ATP-grasp fold, B domain"/>
    <property type="match status" value="1"/>
</dbReference>
<dbReference type="OrthoDB" id="9804197at2"/>
<dbReference type="GO" id="GO:0046872">
    <property type="term" value="F:metal ion binding"/>
    <property type="evidence" value="ECO:0007669"/>
    <property type="project" value="UniProtKB-KW"/>
</dbReference>
<dbReference type="InterPro" id="IPR005480">
    <property type="entry name" value="CPSase_lsu_oligo"/>
</dbReference>
<evidence type="ECO:0000256" key="3">
    <source>
        <dbReference type="ARBA" id="ARBA00009799"/>
    </source>
</evidence>
<keyword evidence="6" id="KW-0677">Repeat</keyword>
<name>A0A2U1DFY0_9LACO</name>
<comment type="catalytic activity">
    <reaction evidence="11">
        <text>hydrogencarbonate + NH4(+) + 2 ATP = carbamoyl phosphate + 2 ADP + phosphate + 2 H(+)</text>
        <dbReference type="Rhea" id="RHEA:18029"/>
        <dbReference type="ChEBI" id="CHEBI:15378"/>
        <dbReference type="ChEBI" id="CHEBI:17544"/>
        <dbReference type="ChEBI" id="CHEBI:28938"/>
        <dbReference type="ChEBI" id="CHEBI:30616"/>
        <dbReference type="ChEBI" id="CHEBI:43474"/>
        <dbReference type="ChEBI" id="CHEBI:58228"/>
        <dbReference type="ChEBI" id="CHEBI:456216"/>
        <dbReference type="EC" id="6.3.4.16"/>
    </reaction>
</comment>
<dbReference type="SUPFAM" id="SSF52440">
    <property type="entry name" value="PreATP-grasp domain"/>
    <property type="match status" value="2"/>
</dbReference>
<evidence type="ECO:0000256" key="8">
    <source>
        <dbReference type="ARBA" id="ARBA00022840"/>
    </source>
</evidence>
<evidence type="ECO:0000256" key="5">
    <source>
        <dbReference type="ARBA" id="ARBA00022723"/>
    </source>
</evidence>
<evidence type="ECO:0000256" key="10">
    <source>
        <dbReference type="ARBA" id="ARBA00023211"/>
    </source>
</evidence>
<dbReference type="RefSeq" id="WP_089937865.1">
    <property type="nucleotide sequence ID" value="NZ_CAKOEX010000001.1"/>
</dbReference>
<evidence type="ECO:0000313" key="15">
    <source>
        <dbReference type="Proteomes" id="UP000245433"/>
    </source>
</evidence>
<dbReference type="InterPro" id="IPR016185">
    <property type="entry name" value="PreATP-grasp_dom_sf"/>
</dbReference>
<keyword evidence="9" id="KW-0665">Pyrimidine biosynthesis</keyword>
<gene>
    <name evidence="14" type="ORF">C7384_101381</name>
</gene>
<dbReference type="GO" id="GO:0004088">
    <property type="term" value="F:carbamoyl-phosphate synthase (glutamine-hydrolyzing) activity"/>
    <property type="evidence" value="ECO:0007669"/>
    <property type="project" value="TreeGrafter"/>
</dbReference>
<dbReference type="PROSITE" id="PS50975">
    <property type="entry name" value="ATP_GRASP"/>
    <property type="match status" value="1"/>
</dbReference>
<evidence type="ECO:0000256" key="6">
    <source>
        <dbReference type="ARBA" id="ARBA00022737"/>
    </source>
</evidence>
<comment type="similarity">
    <text evidence="3">Belongs to the CarB family.</text>
</comment>
<keyword evidence="8 12" id="KW-0067">ATP-binding</keyword>
<dbReference type="EMBL" id="QEKT01000001">
    <property type="protein sequence ID" value="PVY86462.1"/>
    <property type="molecule type" value="Genomic_DNA"/>
</dbReference>
<reference evidence="14 15" key="1">
    <citation type="submission" date="2018-04" db="EMBL/GenBank/DDBJ databases">
        <title>Genomic Encyclopedia of Type Strains, Phase IV (KMG-IV): sequencing the most valuable type-strain genomes for metagenomic binning, comparative biology and taxonomic classification.</title>
        <authorList>
            <person name="Goeker M."/>
        </authorList>
    </citation>
    <scope>NUCLEOTIDE SEQUENCE [LARGE SCALE GENOMIC DNA]</scope>
    <source>
        <strain evidence="14 15">DSM 28795</strain>
    </source>
</reference>
<dbReference type="Pfam" id="PF25596">
    <property type="entry name" value="CPSase_L_D1"/>
    <property type="match status" value="2"/>
</dbReference>
<dbReference type="GO" id="GO:0004087">
    <property type="term" value="F:carbamoyl-phosphate synthase (ammonia) activity"/>
    <property type="evidence" value="ECO:0007669"/>
    <property type="project" value="UniProtKB-EC"/>
</dbReference>
<evidence type="ECO:0000256" key="1">
    <source>
        <dbReference type="ARBA" id="ARBA00001936"/>
    </source>
</evidence>
<dbReference type="Pfam" id="PF02787">
    <property type="entry name" value="CPSase_L_D3"/>
    <property type="match status" value="1"/>
</dbReference>
<keyword evidence="15" id="KW-1185">Reference proteome</keyword>
<evidence type="ECO:0000256" key="4">
    <source>
        <dbReference type="ARBA" id="ARBA00022598"/>
    </source>
</evidence>
<dbReference type="GO" id="GO:0005737">
    <property type="term" value="C:cytoplasm"/>
    <property type="evidence" value="ECO:0007669"/>
    <property type="project" value="TreeGrafter"/>
</dbReference>
<evidence type="ECO:0000256" key="2">
    <source>
        <dbReference type="ARBA" id="ARBA00001946"/>
    </source>
</evidence>
<comment type="cofactor">
    <cofactor evidence="2">
        <name>Mg(2+)</name>
        <dbReference type="ChEBI" id="CHEBI:18420"/>
    </cofactor>
</comment>
<dbReference type="Gene3D" id="3.30.1490.20">
    <property type="entry name" value="ATP-grasp fold, A domain"/>
    <property type="match status" value="1"/>
</dbReference>
<dbReference type="InterPro" id="IPR013815">
    <property type="entry name" value="ATP_grasp_subdomain_1"/>
</dbReference>
<evidence type="ECO:0000313" key="14">
    <source>
        <dbReference type="EMBL" id="PVY86462.1"/>
    </source>
</evidence>
<dbReference type="InterPro" id="IPR005479">
    <property type="entry name" value="CPAse_ATP-bd"/>
</dbReference>
<evidence type="ECO:0000256" key="7">
    <source>
        <dbReference type="ARBA" id="ARBA00022741"/>
    </source>
</evidence>
<dbReference type="GO" id="GO:0005524">
    <property type="term" value="F:ATP binding"/>
    <property type="evidence" value="ECO:0007669"/>
    <property type="project" value="UniProtKB-UniRule"/>
</dbReference>
<evidence type="ECO:0000259" key="13">
    <source>
        <dbReference type="PROSITE" id="PS50975"/>
    </source>
</evidence>
<dbReference type="InterPro" id="IPR011761">
    <property type="entry name" value="ATP-grasp"/>
</dbReference>
<dbReference type="GO" id="GO:0006221">
    <property type="term" value="P:pyrimidine nucleotide biosynthetic process"/>
    <property type="evidence" value="ECO:0007669"/>
    <property type="project" value="UniProtKB-KW"/>
</dbReference>
<dbReference type="PANTHER" id="PTHR11405">
    <property type="entry name" value="CARBAMOYLTRANSFERASE FAMILY MEMBER"/>
    <property type="match status" value="1"/>
</dbReference>
<protein>
    <submittedName>
        <fullName evidence="14">Carbamoyl-phosphate synthase large subunit</fullName>
    </submittedName>
</protein>
<evidence type="ECO:0000256" key="12">
    <source>
        <dbReference type="PROSITE-ProRule" id="PRU00409"/>
    </source>
</evidence>
<keyword evidence="7 12" id="KW-0547">Nucleotide-binding</keyword>
<dbReference type="PRINTS" id="PR00098">
    <property type="entry name" value="CPSASE"/>
</dbReference>
<evidence type="ECO:0000256" key="9">
    <source>
        <dbReference type="ARBA" id="ARBA00022975"/>
    </source>
</evidence>
<accession>A0A2U1DFY0</accession>
<comment type="cofactor">
    <cofactor evidence="1">
        <name>Mn(2+)</name>
        <dbReference type="ChEBI" id="CHEBI:29035"/>
    </cofactor>
</comment>
<dbReference type="InterPro" id="IPR036897">
    <property type="entry name" value="CarbamoylP_synth_lsu_oligo_sf"/>
</dbReference>
<dbReference type="PANTHER" id="PTHR11405:SF53">
    <property type="entry name" value="CARBAMOYL-PHOSPHATE SYNTHASE [AMMONIA], MITOCHONDRIAL"/>
    <property type="match status" value="1"/>
</dbReference>
<dbReference type="FunFam" id="3.40.50.20:FF:000001">
    <property type="entry name" value="Carbamoyl-phosphate synthase large chain"/>
    <property type="match status" value="1"/>
</dbReference>
<dbReference type="Gene3D" id="3.40.50.20">
    <property type="match status" value="2"/>
</dbReference>
<dbReference type="Pfam" id="PF02786">
    <property type="entry name" value="CPSase_L_D2"/>
    <property type="match status" value="1"/>
</dbReference>
<dbReference type="SUPFAM" id="SSF56059">
    <property type="entry name" value="Glutathione synthetase ATP-binding domain-like"/>
    <property type="match status" value="1"/>
</dbReference>
<dbReference type="Gene3D" id="1.10.1030.10">
    <property type="entry name" value="Carbamoyl-phosphate synthetase, large subunit oligomerisation domain"/>
    <property type="match status" value="1"/>
</dbReference>
<dbReference type="Proteomes" id="UP000245433">
    <property type="component" value="Unassembled WGS sequence"/>
</dbReference>
<feature type="domain" description="ATP-grasp" evidence="13">
    <location>
        <begin position="136"/>
        <end position="330"/>
    </location>
</feature>
<evidence type="ECO:0000256" key="11">
    <source>
        <dbReference type="ARBA" id="ARBA00047359"/>
    </source>
</evidence>
<organism evidence="14 15">
    <name type="scientific">Convivina intestini</name>
    <dbReference type="NCBI Taxonomy" id="1505726"/>
    <lineage>
        <taxon>Bacteria</taxon>
        <taxon>Bacillati</taxon>
        <taxon>Bacillota</taxon>
        <taxon>Bacilli</taxon>
        <taxon>Lactobacillales</taxon>
        <taxon>Lactobacillaceae</taxon>
        <taxon>Convivina</taxon>
    </lineage>
</organism>
<dbReference type="InterPro" id="IPR058047">
    <property type="entry name" value="CPSase_preATP-grasp"/>
</dbReference>
<dbReference type="SUPFAM" id="SSF48108">
    <property type="entry name" value="Carbamoyl phosphate synthetase, large subunit connection domain"/>
    <property type="match status" value="1"/>
</dbReference>
<dbReference type="InterPro" id="IPR005483">
    <property type="entry name" value="CPSase_dom"/>
</dbReference>
<keyword evidence="10" id="KW-0464">Manganese</keyword>
<dbReference type="AlphaFoldDB" id="A0A2U1DFY0"/>
<sequence>MSNSTTKSKLNKVLFLGAGPNDFGIQGENDAAIYQVLPELHGHGYQVFVVDDNPYSVALESVAATTFWEPLTVTNIKKIIKDHQIDAVAPLFGGHRALRLWNQILNEWHADDGQIPRTLGLNPAVLRESADITQLNQLLIDAGLPVIQSQVAKSQTEVNELMRSLSLPLVVRANNPVQSNTRQIVERLDDLEQVVDEVKSQSLLDEVLISKAINGMKEVSLEVLRDYRGNCLQVGASEDMDPIGIHTADSLSVSPVLTIQDRFMEQMRSYAFQVADLLQLQGALHLQFAVSEITGKIYIIKIAPYIDQMATRMALVTGYPMLLVAMYLSLGQALEDIELPHNFHPKTAMMEPMMDHIAVKLPVFPFGDLQASGVEVDRNLSSIQKSVGSTIGFGRTFIEALEKAIRSAHFNNRGFSPTYMEHISDDELIQQLIHPQDNRVLLFIEAIRRGYEVDELTELSHIDAFYFYQLKHLIALEQMVEAKIDDPNILQQAKQAGLSDGLIARFWHSDFQSIRRLARQNDIQPTYKALEPSAGEFPENAHQYYATFETEDESTPLGKDSILVVGSGAFRLGESASGGYATTIVLSELRRLQYHTVAMNNNSSDATLLPHISDKQYLEPLEISDVMAVVDKEQPQAIMVPGNRKKLIKVLEELGQRVLILPREKHLGSGPENHESEFSLNFFYDGVEVYPLIVGQHRAGEMRLLNQALDIKEDLNNLSLPSPGLYQIIWRADVNEWVHQIEIPDLSHDTWLRSVSYGQVAYLSKAMGIHFLRLIVRAMLDELTPRDWEMLQMISKNPPHVHQWMAKALTNYQLHLQPSGPIDTTRFEMGVRVVNDEQ</sequence>
<dbReference type="GO" id="GO:0006541">
    <property type="term" value="P:glutamine metabolic process"/>
    <property type="evidence" value="ECO:0007669"/>
    <property type="project" value="TreeGrafter"/>
</dbReference>
<keyword evidence="4" id="KW-0436">Ligase</keyword>
<dbReference type="SMART" id="SM01096">
    <property type="entry name" value="CPSase_L_D3"/>
    <property type="match status" value="1"/>
</dbReference>
<comment type="caution">
    <text evidence="14">The sequence shown here is derived from an EMBL/GenBank/DDBJ whole genome shotgun (WGS) entry which is preliminary data.</text>
</comment>